<dbReference type="GO" id="GO:0005886">
    <property type="term" value="C:plasma membrane"/>
    <property type="evidence" value="ECO:0007669"/>
    <property type="project" value="TreeGrafter"/>
</dbReference>
<keyword evidence="7" id="KW-0472">Membrane</keyword>
<reference evidence="9 10" key="1">
    <citation type="submission" date="2020-11" db="EMBL/GenBank/DDBJ databases">
        <title>Draft genome sequencing of a Lachnospiraceae strain isolated from anoxic soil subjected to BSD treatment.</title>
        <authorList>
            <person name="Uek A."/>
            <person name="Tonouchi A."/>
        </authorList>
    </citation>
    <scope>NUCLEOTIDE SEQUENCE [LARGE SCALE GENOMIC DNA]</scope>
    <source>
        <strain evidence="9 10">TB5</strain>
    </source>
</reference>
<dbReference type="GO" id="GO:0008360">
    <property type="term" value="P:regulation of cell shape"/>
    <property type="evidence" value="ECO:0007669"/>
    <property type="project" value="UniProtKB-KW"/>
</dbReference>
<evidence type="ECO:0000256" key="6">
    <source>
        <dbReference type="SAM" id="Coils"/>
    </source>
</evidence>
<gene>
    <name evidence="9" type="ORF">bsdtb5_25050</name>
</gene>
<dbReference type="PANTHER" id="PTHR34138">
    <property type="entry name" value="CELL SHAPE-DETERMINING PROTEIN MREC"/>
    <property type="match status" value="1"/>
</dbReference>
<keyword evidence="6" id="KW-0175">Coiled coil</keyword>
<dbReference type="EMBL" id="AP024169">
    <property type="protein sequence ID" value="BCN31210.1"/>
    <property type="molecule type" value="Genomic_DNA"/>
</dbReference>
<organism evidence="9 10">
    <name type="scientific">Anaeromicropila herbilytica</name>
    <dbReference type="NCBI Taxonomy" id="2785025"/>
    <lineage>
        <taxon>Bacteria</taxon>
        <taxon>Bacillati</taxon>
        <taxon>Bacillota</taxon>
        <taxon>Clostridia</taxon>
        <taxon>Lachnospirales</taxon>
        <taxon>Lachnospiraceae</taxon>
        <taxon>Anaeromicropila</taxon>
    </lineage>
</organism>
<dbReference type="InterPro" id="IPR042175">
    <property type="entry name" value="Cell/Rod_MreC_2"/>
</dbReference>
<dbReference type="InterPro" id="IPR007221">
    <property type="entry name" value="MreC"/>
</dbReference>
<protein>
    <recommendedName>
        <fullName evidence="2 5">Cell shape-determining protein MreC</fullName>
    </recommendedName>
    <alternativeName>
        <fullName evidence="4 5">Cell shape protein MreC</fullName>
    </alternativeName>
</protein>
<evidence type="ECO:0000313" key="10">
    <source>
        <dbReference type="Proteomes" id="UP000595897"/>
    </source>
</evidence>
<comment type="similarity">
    <text evidence="1 5">Belongs to the MreC family.</text>
</comment>
<keyword evidence="3 5" id="KW-0133">Cell shape</keyword>
<name>A0A7R7ELH4_9FIRM</name>
<evidence type="ECO:0000256" key="3">
    <source>
        <dbReference type="ARBA" id="ARBA00022960"/>
    </source>
</evidence>
<evidence type="ECO:0000313" key="9">
    <source>
        <dbReference type="EMBL" id="BCN31210.1"/>
    </source>
</evidence>
<evidence type="ECO:0000256" key="7">
    <source>
        <dbReference type="SAM" id="Phobius"/>
    </source>
</evidence>
<dbReference type="InterPro" id="IPR042177">
    <property type="entry name" value="Cell/Rod_1"/>
</dbReference>
<comment type="function">
    <text evidence="5">Involved in formation and maintenance of cell shape.</text>
</comment>
<keyword evidence="7" id="KW-1133">Transmembrane helix</keyword>
<dbReference type="Gene3D" id="2.40.10.340">
    <property type="entry name" value="Rod shape-determining protein MreC, domain 1"/>
    <property type="match status" value="1"/>
</dbReference>
<feature type="domain" description="Rod shape-determining protein MreC beta-barrel core" evidence="8">
    <location>
        <begin position="125"/>
        <end position="275"/>
    </location>
</feature>
<dbReference type="Proteomes" id="UP000595897">
    <property type="component" value="Chromosome"/>
</dbReference>
<evidence type="ECO:0000256" key="4">
    <source>
        <dbReference type="ARBA" id="ARBA00032089"/>
    </source>
</evidence>
<dbReference type="PIRSF" id="PIRSF038471">
    <property type="entry name" value="MreC"/>
    <property type="match status" value="1"/>
</dbReference>
<dbReference type="PANTHER" id="PTHR34138:SF1">
    <property type="entry name" value="CELL SHAPE-DETERMINING PROTEIN MREC"/>
    <property type="match status" value="1"/>
</dbReference>
<dbReference type="Gene3D" id="2.40.10.350">
    <property type="entry name" value="Rod shape-determining protein MreC, domain 2"/>
    <property type="match status" value="1"/>
</dbReference>
<evidence type="ECO:0000259" key="8">
    <source>
        <dbReference type="Pfam" id="PF04085"/>
    </source>
</evidence>
<evidence type="ECO:0000256" key="1">
    <source>
        <dbReference type="ARBA" id="ARBA00009369"/>
    </source>
</evidence>
<proteinExistence type="inferred from homology"/>
<sequence length="283" mass="31606">MRRRRNISLHPKYIFGILTAVCVAIMILSFLYGDKLSPVKTAFGSVLTPMQKGINTVGRTISDKMDNFQELKGLKSTNKKLENEVETLKFQNKALQQDKSELSELRKLFKLDSLYPDYPKVGARVIGKNTNNWYNTFTIDKGKDDGLKVDMNVIAGDGLVGIITEVGHNYSTVRSIIDDSSSVTGVFSKTKDDCMVDGDLTLVDDGYIRVGYIRNKQVQIKDGYEVVTSTKSTKFLPGLLIGYASNVKLDSNNLQQSGYLTPSVDFKHLDTVLVITKLKEKLK</sequence>
<keyword evidence="10" id="KW-1185">Reference proteome</keyword>
<accession>A0A7R7ELH4</accession>
<dbReference type="Pfam" id="PF04085">
    <property type="entry name" value="MreC"/>
    <property type="match status" value="1"/>
</dbReference>
<dbReference type="InterPro" id="IPR055342">
    <property type="entry name" value="MreC_beta-barrel_core"/>
</dbReference>
<feature type="transmembrane region" description="Helical" evidence="7">
    <location>
        <begin position="12"/>
        <end position="32"/>
    </location>
</feature>
<dbReference type="RefSeq" id="WP_271712351.1">
    <property type="nucleotide sequence ID" value="NZ_AP024169.1"/>
</dbReference>
<dbReference type="KEGG" id="ahb:bsdtb5_25050"/>
<keyword evidence="7" id="KW-0812">Transmembrane</keyword>
<evidence type="ECO:0000256" key="5">
    <source>
        <dbReference type="PIRNR" id="PIRNR038471"/>
    </source>
</evidence>
<evidence type="ECO:0000256" key="2">
    <source>
        <dbReference type="ARBA" id="ARBA00013855"/>
    </source>
</evidence>
<feature type="coiled-coil region" evidence="6">
    <location>
        <begin position="64"/>
        <end position="108"/>
    </location>
</feature>
<dbReference type="AlphaFoldDB" id="A0A7R7ELH4"/>